<gene>
    <name evidence="1" type="ORF">H5410_045628</name>
</gene>
<dbReference type="Proteomes" id="UP000824120">
    <property type="component" value="Chromosome 9"/>
</dbReference>
<evidence type="ECO:0000313" key="2">
    <source>
        <dbReference type="Proteomes" id="UP000824120"/>
    </source>
</evidence>
<dbReference type="AlphaFoldDB" id="A0A9J5XBP9"/>
<sequence>MNSAICPLIILSHSVSFLQHPRILDHWAVLYCFAKLIDNSSAALFTAFRSTSFKASGTGTKGGACQFDDSPNSIYLCKITCVPKDSNCDTPFPKILMIAILASCASSSSTKESVTTLTLKKEEHNACFHPYLTHDQNGLSKACNGSKCKGM</sequence>
<proteinExistence type="predicted"/>
<comment type="caution">
    <text evidence="1">The sequence shown here is derived from an EMBL/GenBank/DDBJ whole genome shotgun (WGS) entry which is preliminary data.</text>
</comment>
<dbReference type="EMBL" id="JACXVP010000009">
    <property type="protein sequence ID" value="KAG5585194.1"/>
    <property type="molecule type" value="Genomic_DNA"/>
</dbReference>
<accession>A0A9J5XBP9</accession>
<evidence type="ECO:0000313" key="1">
    <source>
        <dbReference type="EMBL" id="KAG5585194.1"/>
    </source>
</evidence>
<protein>
    <submittedName>
        <fullName evidence="1">Uncharacterized protein</fullName>
    </submittedName>
</protein>
<organism evidence="1 2">
    <name type="scientific">Solanum commersonii</name>
    <name type="common">Commerson's wild potato</name>
    <name type="synonym">Commerson's nightshade</name>
    <dbReference type="NCBI Taxonomy" id="4109"/>
    <lineage>
        <taxon>Eukaryota</taxon>
        <taxon>Viridiplantae</taxon>
        <taxon>Streptophyta</taxon>
        <taxon>Embryophyta</taxon>
        <taxon>Tracheophyta</taxon>
        <taxon>Spermatophyta</taxon>
        <taxon>Magnoliopsida</taxon>
        <taxon>eudicotyledons</taxon>
        <taxon>Gunneridae</taxon>
        <taxon>Pentapetalae</taxon>
        <taxon>asterids</taxon>
        <taxon>lamiids</taxon>
        <taxon>Solanales</taxon>
        <taxon>Solanaceae</taxon>
        <taxon>Solanoideae</taxon>
        <taxon>Solaneae</taxon>
        <taxon>Solanum</taxon>
    </lineage>
</organism>
<reference evidence="1 2" key="1">
    <citation type="submission" date="2020-09" db="EMBL/GenBank/DDBJ databases">
        <title>De no assembly of potato wild relative species, Solanum commersonii.</title>
        <authorList>
            <person name="Cho K."/>
        </authorList>
    </citation>
    <scope>NUCLEOTIDE SEQUENCE [LARGE SCALE GENOMIC DNA]</scope>
    <source>
        <strain evidence="1">LZ3.2</strain>
        <tissue evidence="1">Leaf</tissue>
    </source>
</reference>
<keyword evidence="2" id="KW-1185">Reference proteome</keyword>
<feature type="non-terminal residue" evidence="1">
    <location>
        <position position="151"/>
    </location>
</feature>
<name>A0A9J5XBP9_SOLCO</name>